<gene>
    <name evidence="2" type="ORF">MNEG_1372</name>
</gene>
<feature type="compositionally biased region" description="Polar residues" evidence="1">
    <location>
        <begin position="390"/>
        <end position="411"/>
    </location>
</feature>
<sequence>MSRETYGVSVEELPVIVKALARQSAAERAGGAASDDLYAARVASATVLQGVLSGSRGVPRDRAIKVVASLCDMAASDLLASPDWPRLEAALARAQAEAGADWAAFTRLVVPCLGSIEARQDYLAELVGSVAAAEHSGETDIARGWIAYLGTCFEYYEALDDLETTARRRRQQGSAADQEGLSNGSGGSGSSEGESDGGGSSGGGESGGGGDGEGESVSGGSSGGGESSSGGDGGDATSNQAAAAAGRPDDVTSCGAGAALRIRNGSGSEASYSDPAAPQLPTHAAASGQTMPAASVGGGGGGGSSGTPNSVGAAAANSAAAATAARAASAYPARATLRAGAGDRLSALKSSIQQHLKPAGPAPPRRAPQEPQSDDSGRGAGGGGACKAVSNRSGAADSQTPDMRSDAQGSNGPIFFGSVMNGGSPDCCVGASDGEGDDSGPEALPDWDAARRLLERLAETLPELQRAEEARARRLEARLAAAEAEAAAQRRTASTAAESAERERRRADAEAARAYGAEARAAGEAAARRRAEEGAEAEAGALLAELARAREDAAAAAAGAAARFGQLEARAAEADKLRAQLDLVRLHAATRRRTTTPPTTRTASPAMGPA</sequence>
<feature type="compositionally biased region" description="Low complexity" evidence="1">
    <location>
        <begin position="512"/>
        <end position="525"/>
    </location>
</feature>
<dbReference type="Proteomes" id="UP000054498">
    <property type="component" value="Unassembled WGS sequence"/>
</dbReference>
<feature type="region of interest" description="Disordered" evidence="1">
    <location>
        <begin position="460"/>
        <end position="537"/>
    </location>
</feature>
<feature type="compositionally biased region" description="Gly residues" evidence="1">
    <location>
        <begin position="296"/>
        <end position="305"/>
    </location>
</feature>
<dbReference type="RefSeq" id="XP_013905605.1">
    <property type="nucleotide sequence ID" value="XM_014050151.1"/>
</dbReference>
<feature type="region of interest" description="Disordered" evidence="1">
    <location>
        <begin position="168"/>
        <end position="331"/>
    </location>
</feature>
<feature type="compositionally biased region" description="Gly residues" evidence="1">
    <location>
        <begin position="220"/>
        <end position="234"/>
    </location>
</feature>
<evidence type="ECO:0000313" key="3">
    <source>
        <dbReference type="Proteomes" id="UP000054498"/>
    </source>
</evidence>
<dbReference type="EMBL" id="KK100354">
    <property type="protein sequence ID" value="KIZ06586.1"/>
    <property type="molecule type" value="Genomic_DNA"/>
</dbReference>
<feature type="compositionally biased region" description="Gly residues" evidence="1">
    <location>
        <begin position="183"/>
        <end position="211"/>
    </location>
</feature>
<feature type="compositionally biased region" description="Low complexity" evidence="1">
    <location>
        <begin position="313"/>
        <end position="331"/>
    </location>
</feature>
<feature type="region of interest" description="Disordered" evidence="1">
    <location>
        <begin position="345"/>
        <end position="447"/>
    </location>
</feature>
<dbReference type="AlphaFoldDB" id="A0A0D2NQI4"/>
<feature type="region of interest" description="Disordered" evidence="1">
    <location>
        <begin position="585"/>
        <end position="610"/>
    </location>
</feature>
<proteinExistence type="predicted"/>
<keyword evidence="3" id="KW-1185">Reference proteome</keyword>
<feature type="compositionally biased region" description="Low complexity" evidence="1">
    <location>
        <begin position="595"/>
        <end position="610"/>
    </location>
</feature>
<evidence type="ECO:0000256" key="1">
    <source>
        <dbReference type="SAM" id="MobiDB-lite"/>
    </source>
</evidence>
<feature type="compositionally biased region" description="Low complexity" evidence="1">
    <location>
        <begin position="478"/>
        <end position="498"/>
    </location>
</feature>
<accession>A0A0D2NQI4</accession>
<organism evidence="2 3">
    <name type="scientific">Monoraphidium neglectum</name>
    <dbReference type="NCBI Taxonomy" id="145388"/>
    <lineage>
        <taxon>Eukaryota</taxon>
        <taxon>Viridiplantae</taxon>
        <taxon>Chlorophyta</taxon>
        <taxon>core chlorophytes</taxon>
        <taxon>Chlorophyceae</taxon>
        <taxon>CS clade</taxon>
        <taxon>Sphaeropleales</taxon>
        <taxon>Selenastraceae</taxon>
        <taxon>Monoraphidium</taxon>
    </lineage>
</organism>
<dbReference type="KEGG" id="mng:MNEG_1372"/>
<name>A0A0D2NQI4_9CHLO</name>
<protein>
    <submittedName>
        <fullName evidence="2">Uncharacterized protein</fullName>
    </submittedName>
</protein>
<evidence type="ECO:0000313" key="2">
    <source>
        <dbReference type="EMBL" id="KIZ06586.1"/>
    </source>
</evidence>
<dbReference type="STRING" id="145388.A0A0D2NQI4"/>
<reference evidence="2 3" key="1">
    <citation type="journal article" date="2013" name="BMC Genomics">
        <title>Reconstruction of the lipid metabolism for the microalga Monoraphidium neglectum from its genome sequence reveals characteristics suitable for biofuel production.</title>
        <authorList>
            <person name="Bogen C."/>
            <person name="Al-Dilaimi A."/>
            <person name="Albersmeier A."/>
            <person name="Wichmann J."/>
            <person name="Grundmann M."/>
            <person name="Rupp O."/>
            <person name="Lauersen K.J."/>
            <person name="Blifernez-Klassen O."/>
            <person name="Kalinowski J."/>
            <person name="Goesmann A."/>
            <person name="Mussgnug J.H."/>
            <person name="Kruse O."/>
        </authorList>
    </citation>
    <scope>NUCLEOTIDE SEQUENCE [LARGE SCALE GENOMIC DNA]</scope>
    <source>
        <strain evidence="2 3">SAG 48.87</strain>
    </source>
</reference>
<feature type="compositionally biased region" description="Basic and acidic residues" evidence="1">
    <location>
        <begin position="465"/>
        <end position="477"/>
    </location>
</feature>
<dbReference type="GeneID" id="25731210"/>
<feature type="compositionally biased region" description="Basic and acidic residues" evidence="1">
    <location>
        <begin position="499"/>
        <end position="511"/>
    </location>
</feature>